<accession>A0ABM0N1D9</accession>
<dbReference type="PANTHER" id="PTHR45749:SF21">
    <property type="entry name" value="DUF4371 DOMAIN-CONTAINING PROTEIN"/>
    <property type="match status" value="1"/>
</dbReference>
<reference evidence="2" key="1">
    <citation type="submission" date="2025-08" db="UniProtKB">
        <authorList>
            <consortium name="RefSeq"/>
        </authorList>
    </citation>
    <scope>IDENTIFICATION</scope>
    <source>
        <tissue evidence="2">Testes</tissue>
    </source>
</reference>
<gene>
    <name evidence="2" type="primary">LOC102808212</name>
</gene>
<evidence type="ECO:0000313" key="1">
    <source>
        <dbReference type="Proteomes" id="UP000694865"/>
    </source>
</evidence>
<proteinExistence type="predicted"/>
<dbReference type="GeneID" id="102808212"/>
<dbReference type="InterPro" id="IPR012337">
    <property type="entry name" value="RNaseH-like_sf"/>
</dbReference>
<dbReference type="PANTHER" id="PTHR45749">
    <property type="match status" value="1"/>
</dbReference>
<keyword evidence="1" id="KW-1185">Reference proteome</keyword>
<sequence>MADETQDCATCEQISLCIRYVYKDKLRGNFFGVVQLEKMNARTIADTIVNTLTGYSLNMDNMVVQGYDGAAVMRSGKNGVQAIIQRQYSNATYVHCQSHALELALAAGCRQIPEIRNLFDSVEKLTWVFGW</sequence>
<protein>
    <submittedName>
        <fullName evidence="2">Uncharacterized protein LOC102808212</fullName>
    </submittedName>
</protein>
<organism evidence="1 2">
    <name type="scientific">Saccoglossus kowalevskii</name>
    <name type="common">Acorn worm</name>
    <dbReference type="NCBI Taxonomy" id="10224"/>
    <lineage>
        <taxon>Eukaryota</taxon>
        <taxon>Metazoa</taxon>
        <taxon>Hemichordata</taxon>
        <taxon>Enteropneusta</taxon>
        <taxon>Harrimaniidae</taxon>
        <taxon>Saccoglossus</taxon>
    </lineage>
</organism>
<evidence type="ECO:0000313" key="2">
    <source>
        <dbReference type="RefSeq" id="XP_006826080.1"/>
    </source>
</evidence>
<dbReference type="Proteomes" id="UP000694865">
    <property type="component" value="Unplaced"/>
</dbReference>
<name>A0ABM0N1D9_SACKO</name>
<dbReference type="SUPFAM" id="SSF53098">
    <property type="entry name" value="Ribonuclease H-like"/>
    <property type="match status" value="1"/>
</dbReference>
<dbReference type="RefSeq" id="XP_006826080.1">
    <property type="nucleotide sequence ID" value="XM_006826017.1"/>
</dbReference>